<dbReference type="Pfam" id="PF12728">
    <property type="entry name" value="HTH_17"/>
    <property type="match status" value="1"/>
</dbReference>
<proteinExistence type="predicted"/>
<comment type="caution">
    <text evidence="2">The sequence shown here is derived from an EMBL/GenBank/DDBJ whole genome shotgun (WGS) entry which is preliminary data.</text>
</comment>
<reference evidence="3" key="1">
    <citation type="journal article" date="2019" name="Int. J. Syst. Evol. Microbiol.">
        <title>The Global Catalogue of Microorganisms (GCM) 10K type strain sequencing project: providing services to taxonomists for standard genome sequencing and annotation.</title>
        <authorList>
            <consortium name="The Broad Institute Genomics Platform"/>
            <consortium name="The Broad Institute Genome Sequencing Center for Infectious Disease"/>
            <person name="Wu L."/>
            <person name="Ma J."/>
        </authorList>
    </citation>
    <scope>NUCLEOTIDE SEQUENCE [LARGE SCALE GENOMIC DNA]</scope>
    <source>
        <strain evidence="3">KCTC 32255</strain>
    </source>
</reference>
<keyword evidence="3" id="KW-1185">Reference proteome</keyword>
<dbReference type="RefSeq" id="WP_345398570.1">
    <property type="nucleotide sequence ID" value="NZ_BAABLA010000028.1"/>
</dbReference>
<accession>A0ABW2C1Y1</accession>
<evidence type="ECO:0000313" key="2">
    <source>
        <dbReference type="EMBL" id="MFC6868395.1"/>
    </source>
</evidence>
<evidence type="ECO:0000259" key="1">
    <source>
        <dbReference type="Pfam" id="PF12728"/>
    </source>
</evidence>
<gene>
    <name evidence="2" type="ORF">ACFQGD_14720</name>
</gene>
<dbReference type="Proteomes" id="UP001596337">
    <property type="component" value="Unassembled WGS sequence"/>
</dbReference>
<dbReference type="InterPro" id="IPR041657">
    <property type="entry name" value="HTH_17"/>
</dbReference>
<name>A0ABW2C1Y1_9PSEU</name>
<organism evidence="2 3">
    <name type="scientific">Haloechinothrix salitolerans</name>
    <dbReference type="NCBI Taxonomy" id="926830"/>
    <lineage>
        <taxon>Bacteria</taxon>
        <taxon>Bacillati</taxon>
        <taxon>Actinomycetota</taxon>
        <taxon>Actinomycetes</taxon>
        <taxon>Pseudonocardiales</taxon>
        <taxon>Pseudonocardiaceae</taxon>
        <taxon>Haloechinothrix</taxon>
    </lineage>
</organism>
<protein>
    <submittedName>
        <fullName evidence="2">Helix-turn-helix transcriptional regulator</fullName>
    </submittedName>
</protein>
<sequence>MATQRRYLTVTEFLTEYGIARSTWDDWRAKGRAPRCIKLPNGQLRIRRIDLERWEDTLEDAA</sequence>
<evidence type="ECO:0000313" key="3">
    <source>
        <dbReference type="Proteomes" id="UP001596337"/>
    </source>
</evidence>
<dbReference type="EMBL" id="JBHSXX010000001">
    <property type="protein sequence ID" value="MFC6868395.1"/>
    <property type="molecule type" value="Genomic_DNA"/>
</dbReference>
<feature type="domain" description="Helix-turn-helix" evidence="1">
    <location>
        <begin position="7"/>
        <end position="54"/>
    </location>
</feature>